<dbReference type="AlphaFoldDB" id="E0DHD9"/>
<dbReference type="EMBL" id="ACSH02000006">
    <property type="protein sequence ID" value="EFM48230.1"/>
    <property type="molecule type" value="Genomic_DNA"/>
</dbReference>
<organism evidence="2 3">
    <name type="scientific">Corynebacterium matruchotii ATCC 14266</name>
    <dbReference type="NCBI Taxonomy" id="553207"/>
    <lineage>
        <taxon>Bacteria</taxon>
        <taxon>Bacillati</taxon>
        <taxon>Actinomycetota</taxon>
        <taxon>Actinomycetes</taxon>
        <taxon>Mycobacteriales</taxon>
        <taxon>Corynebacteriaceae</taxon>
        <taxon>Corynebacterium</taxon>
    </lineage>
</organism>
<reference evidence="2" key="1">
    <citation type="submission" date="2010-08" db="EMBL/GenBank/DDBJ databases">
        <authorList>
            <person name="Harkins D.M."/>
            <person name="Madupu R."/>
            <person name="Durkin A.S."/>
            <person name="Torralba M."/>
            <person name="Methe B."/>
            <person name="Sutton G.G."/>
            <person name="Nelson K.E."/>
        </authorList>
    </citation>
    <scope>NUCLEOTIDE SEQUENCE [LARGE SCALE GENOMIC DNA]</scope>
    <source>
        <strain evidence="2">ATCC 14266</strain>
    </source>
</reference>
<feature type="compositionally biased region" description="Polar residues" evidence="1">
    <location>
        <begin position="8"/>
        <end position="22"/>
    </location>
</feature>
<sequence>MFHVKHQPLSNTTKPQQPTTPINHHVSRETIAITKSRKENRK</sequence>
<evidence type="ECO:0000313" key="2">
    <source>
        <dbReference type="EMBL" id="EFM48230.1"/>
    </source>
</evidence>
<proteinExistence type="predicted"/>
<protein>
    <submittedName>
        <fullName evidence="2">Uncharacterized protein</fullName>
    </submittedName>
</protein>
<comment type="caution">
    <text evidence="2">The sequence shown here is derived from an EMBL/GenBank/DDBJ whole genome shotgun (WGS) entry which is preliminary data.</text>
</comment>
<name>E0DHD9_9CORY</name>
<evidence type="ECO:0000313" key="3">
    <source>
        <dbReference type="Proteomes" id="UP000004218"/>
    </source>
</evidence>
<keyword evidence="3" id="KW-1185">Reference proteome</keyword>
<evidence type="ECO:0000256" key="1">
    <source>
        <dbReference type="SAM" id="MobiDB-lite"/>
    </source>
</evidence>
<gene>
    <name evidence="2" type="ORF">HMPREF0299_5091</name>
</gene>
<dbReference type="Proteomes" id="UP000004218">
    <property type="component" value="Unassembled WGS sequence"/>
</dbReference>
<feature type="region of interest" description="Disordered" evidence="1">
    <location>
        <begin position="1"/>
        <end position="42"/>
    </location>
</feature>
<accession>E0DHD9</accession>